<dbReference type="InterPro" id="IPR056773">
    <property type="entry name" value="WHD_ORC2"/>
</dbReference>
<evidence type="ECO:0000259" key="7">
    <source>
        <dbReference type="Pfam" id="PF04084"/>
    </source>
</evidence>
<feature type="compositionally biased region" description="Acidic residues" evidence="6">
    <location>
        <begin position="138"/>
        <end position="150"/>
    </location>
</feature>
<evidence type="ECO:0000313" key="10">
    <source>
        <dbReference type="Proteomes" id="UP000799438"/>
    </source>
</evidence>
<comment type="similarity">
    <text evidence="2 5">Belongs to the ORC2 family.</text>
</comment>
<proteinExistence type="inferred from homology"/>
<reference evidence="9" key="1">
    <citation type="journal article" date="2020" name="Stud. Mycol.">
        <title>101 Dothideomycetes genomes: a test case for predicting lifestyles and emergence of pathogens.</title>
        <authorList>
            <person name="Haridas S."/>
            <person name="Albert R."/>
            <person name="Binder M."/>
            <person name="Bloem J."/>
            <person name="Labutti K."/>
            <person name="Salamov A."/>
            <person name="Andreopoulos B."/>
            <person name="Baker S."/>
            <person name="Barry K."/>
            <person name="Bills G."/>
            <person name="Bluhm B."/>
            <person name="Cannon C."/>
            <person name="Castanera R."/>
            <person name="Culley D."/>
            <person name="Daum C."/>
            <person name="Ezra D."/>
            <person name="Gonzalez J."/>
            <person name="Henrissat B."/>
            <person name="Kuo A."/>
            <person name="Liang C."/>
            <person name="Lipzen A."/>
            <person name="Lutzoni F."/>
            <person name="Magnuson J."/>
            <person name="Mondo S."/>
            <person name="Nolan M."/>
            <person name="Ohm R."/>
            <person name="Pangilinan J."/>
            <person name="Park H.-J."/>
            <person name="Ramirez L."/>
            <person name="Alfaro M."/>
            <person name="Sun H."/>
            <person name="Tritt A."/>
            <person name="Yoshinaga Y."/>
            <person name="Zwiers L.-H."/>
            <person name="Turgeon B."/>
            <person name="Goodwin S."/>
            <person name="Spatafora J."/>
            <person name="Crous P."/>
            <person name="Grigoriev I."/>
        </authorList>
    </citation>
    <scope>NUCLEOTIDE SEQUENCE</scope>
    <source>
        <strain evidence="9">CBS 121167</strain>
    </source>
</reference>
<feature type="domain" description="Origin recognition complex subunit 2 winged-helix" evidence="8">
    <location>
        <begin position="490"/>
        <end position="546"/>
    </location>
</feature>
<feature type="compositionally biased region" description="Acidic residues" evidence="6">
    <location>
        <begin position="119"/>
        <end position="130"/>
    </location>
</feature>
<dbReference type="PANTHER" id="PTHR14052:SF0">
    <property type="entry name" value="ORIGIN RECOGNITION COMPLEX SUBUNIT 2"/>
    <property type="match status" value="1"/>
</dbReference>
<protein>
    <recommendedName>
        <fullName evidence="5">Origin recognition complex subunit 2</fullName>
    </recommendedName>
</protein>
<dbReference type="GeneID" id="54294264"/>
<evidence type="ECO:0000313" key="9">
    <source>
        <dbReference type="EMBL" id="KAF2142861.1"/>
    </source>
</evidence>
<evidence type="ECO:0000256" key="4">
    <source>
        <dbReference type="ARBA" id="ARBA00023242"/>
    </source>
</evidence>
<gene>
    <name evidence="9" type="ORF">K452DRAFT_225670</name>
</gene>
<dbReference type="RefSeq" id="XP_033398573.1">
    <property type="nucleotide sequence ID" value="XM_033536768.1"/>
</dbReference>
<dbReference type="OrthoDB" id="346673at2759"/>
<feature type="region of interest" description="Disordered" evidence="6">
    <location>
        <begin position="1"/>
        <end position="208"/>
    </location>
</feature>
<dbReference type="GO" id="GO:0005664">
    <property type="term" value="C:nuclear origin of replication recognition complex"/>
    <property type="evidence" value="ECO:0007669"/>
    <property type="project" value="UniProtKB-UniRule"/>
</dbReference>
<keyword evidence="3 5" id="KW-0235">DNA replication</keyword>
<dbReference type="PANTHER" id="PTHR14052">
    <property type="entry name" value="ORIGIN RECOGNITION COMPLEX SUBUNIT 2"/>
    <property type="match status" value="1"/>
</dbReference>
<dbReference type="GO" id="GO:0003688">
    <property type="term" value="F:DNA replication origin binding"/>
    <property type="evidence" value="ECO:0007669"/>
    <property type="project" value="UniProtKB-UniRule"/>
</dbReference>
<sequence length="556" mass="61600">MPSVKRRRAGDDEDATTPRKRRASPAHDDHADDQDTTTPSRAQNGVKSLAKDLHRAKLNGASNGPETPRSQRRVLFATPSKHHDDEPEAGTPTIVRNADRSARRKSARRLLERTINGDPSDDEEALEEENALARQIWDEDEADELGEDEGATLADEPAVPETPSKRGRGRPKGSKNRKRSLTPPGDLPPNEQYFYQNRPGGAKTSNNTLPSHSVLNHDEYFAQMQKYKDPHDPDKEFLLSLHSRSFDQWAYELEHGFNICLYGYGSKRGLAEDFASHLYQHYSAASPNPKNAPKIIIINGYNPALTAKDILTTILTTLVPSSLKLPAQAPLLLNLLLTSLSTKPPTQPLTLVINSMDAPPLRRPGTQPLLAQLAAHPSISLVATADSPIFPLLWDQSLRSQLRLLFHDCTTFAPYAPVELDAVEAFNELLGRSGRRVAGRDGVGFVLRSLPENARGLFRILVAEQLAATADDDDADAAQAAAQAAAQVPAVGVEYRVLYHKAVEEFVCSNEMSFRTLLKEFHDHQMIESRKDAGGVERLWVPFRREDLESLLEELV</sequence>
<comment type="function">
    <text evidence="5">Component of the origin recognition complex (ORC) that binds origins of replication. DNA-binding is ATP-dependent. ORC is required to assemble the pre-replication complex necessary to initiate DNA replication.</text>
</comment>
<name>A0A6A6BJV4_9PEZI</name>
<dbReference type="GO" id="GO:0006260">
    <property type="term" value="P:DNA replication"/>
    <property type="evidence" value="ECO:0007669"/>
    <property type="project" value="UniProtKB-UniRule"/>
</dbReference>
<feature type="domain" description="Origin recognition complex subunit 2 RecA-like" evidence="7">
    <location>
        <begin position="235"/>
        <end position="409"/>
    </location>
</feature>
<evidence type="ECO:0000256" key="2">
    <source>
        <dbReference type="ARBA" id="ARBA00007421"/>
    </source>
</evidence>
<organism evidence="9 10">
    <name type="scientific">Aplosporella prunicola CBS 121167</name>
    <dbReference type="NCBI Taxonomy" id="1176127"/>
    <lineage>
        <taxon>Eukaryota</taxon>
        <taxon>Fungi</taxon>
        <taxon>Dikarya</taxon>
        <taxon>Ascomycota</taxon>
        <taxon>Pezizomycotina</taxon>
        <taxon>Dothideomycetes</taxon>
        <taxon>Dothideomycetes incertae sedis</taxon>
        <taxon>Botryosphaeriales</taxon>
        <taxon>Aplosporellaceae</taxon>
        <taxon>Aplosporella</taxon>
    </lineage>
</organism>
<keyword evidence="10" id="KW-1185">Reference proteome</keyword>
<comment type="subunit">
    <text evidence="5">Component of the origin recognition complex (ORC).</text>
</comment>
<evidence type="ECO:0000256" key="3">
    <source>
        <dbReference type="ARBA" id="ARBA00022705"/>
    </source>
</evidence>
<dbReference type="EMBL" id="ML995483">
    <property type="protein sequence ID" value="KAF2142861.1"/>
    <property type="molecule type" value="Genomic_DNA"/>
</dbReference>
<dbReference type="Proteomes" id="UP000799438">
    <property type="component" value="Unassembled WGS sequence"/>
</dbReference>
<dbReference type="Pfam" id="PF24882">
    <property type="entry name" value="WHD_ORC2"/>
    <property type="match status" value="1"/>
</dbReference>
<accession>A0A6A6BJV4</accession>
<keyword evidence="4 5" id="KW-0539">Nucleus</keyword>
<feature type="compositionally biased region" description="Basic residues" evidence="6">
    <location>
        <begin position="165"/>
        <end position="180"/>
    </location>
</feature>
<evidence type="ECO:0000259" key="8">
    <source>
        <dbReference type="Pfam" id="PF24882"/>
    </source>
</evidence>
<evidence type="ECO:0000256" key="6">
    <source>
        <dbReference type="SAM" id="MobiDB-lite"/>
    </source>
</evidence>
<dbReference type="Pfam" id="PF04084">
    <property type="entry name" value="RecA-like_ORC2"/>
    <property type="match status" value="1"/>
</dbReference>
<evidence type="ECO:0000256" key="1">
    <source>
        <dbReference type="ARBA" id="ARBA00004123"/>
    </source>
</evidence>
<dbReference type="InterPro" id="IPR056772">
    <property type="entry name" value="RecA-like_ORC2"/>
</dbReference>
<dbReference type="AlphaFoldDB" id="A0A6A6BJV4"/>
<dbReference type="InterPro" id="IPR007220">
    <property type="entry name" value="ORC2"/>
</dbReference>
<comment type="subcellular location">
    <subcellularLocation>
        <location evidence="1 5">Nucleus</location>
    </subcellularLocation>
</comment>
<evidence type="ECO:0000256" key="5">
    <source>
        <dbReference type="RuleBase" id="RU368084"/>
    </source>
</evidence>